<feature type="chain" id="PRO_5046449724" evidence="3">
    <location>
        <begin position="25"/>
        <end position="253"/>
    </location>
</feature>
<accession>A0ABZ2XQW5</accession>
<evidence type="ECO:0000313" key="4">
    <source>
        <dbReference type="EMBL" id="WZK88495.1"/>
    </source>
</evidence>
<organism evidence="4 5">
    <name type="scientific">Aliisedimentitalea scapharcae</name>
    <dbReference type="NCBI Taxonomy" id="1524259"/>
    <lineage>
        <taxon>Bacteria</taxon>
        <taxon>Pseudomonadati</taxon>
        <taxon>Pseudomonadota</taxon>
        <taxon>Alphaproteobacteria</taxon>
        <taxon>Rhodobacterales</taxon>
        <taxon>Roseobacteraceae</taxon>
        <taxon>Aliisedimentitalea</taxon>
    </lineage>
</organism>
<dbReference type="InterPro" id="IPR007428">
    <property type="entry name" value="MlaA"/>
</dbReference>
<evidence type="ECO:0000256" key="2">
    <source>
        <dbReference type="ARBA" id="ARBA00022729"/>
    </source>
</evidence>
<gene>
    <name evidence="4" type="ORF">QEZ52_18105</name>
</gene>
<proteinExistence type="inferred from homology"/>
<evidence type="ECO:0000256" key="1">
    <source>
        <dbReference type="ARBA" id="ARBA00010634"/>
    </source>
</evidence>
<evidence type="ECO:0000256" key="3">
    <source>
        <dbReference type="SAM" id="SignalP"/>
    </source>
</evidence>
<dbReference type="Proteomes" id="UP001623232">
    <property type="component" value="Chromosome"/>
</dbReference>
<protein>
    <submittedName>
        <fullName evidence="4">VacJ family lipoprotein</fullName>
    </submittedName>
</protein>
<sequence>MSLTPRPFLFICATLLCGLLSACAKPTPEQKASGVVFDPYEETNRSLHEFNLGVDKALFRPASKGYVSIVPEPLVTSFSYFTENLSMPGQMVNALLQGDLRTAGSAVSRFLINTTVGFAGLADPASDFEIPEVDTDFGETLHVWGAGEGFYLEIPLYGPSTSRDAVGLVVDLFTNPMGYATHNPVDNITVYAEIVRRMGDRGNYSDTIDAILYESADSYSQLRLLYMQNRRFELGQTDEANEIDPFELDTEGF</sequence>
<dbReference type="PANTHER" id="PTHR30035:SF3">
    <property type="entry name" value="INTERMEMBRANE PHOSPHOLIPID TRANSPORT SYSTEM LIPOPROTEIN MLAA"/>
    <property type="match status" value="1"/>
</dbReference>
<dbReference type="Pfam" id="PF04333">
    <property type="entry name" value="MlaA"/>
    <property type="match status" value="1"/>
</dbReference>
<dbReference type="PANTHER" id="PTHR30035">
    <property type="entry name" value="LIPOPROTEIN VACJ-RELATED"/>
    <property type="match status" value="1"/>
</dbReference>
<comment type="similarity">
    <text evidence="1">Belongs to the MlaA family.</text>
</comment>
<feature type="signal peptide" evidence="3">
    <location>
        <begin position="1"/>
        <end position="24"/>
    </location>
</feature>
<keyword evidence="4" id="KW-0449">Lipoprotein</keyword>
<keyword evidence="5" id="KW-1185">Reference proteome</keyword>
<dbReference type="RefSeq" id="WP_406645879.1">
    <property type="nucleotide sequence ID" value="NZ_CP123584.1"/>
</dbReference>
<dbReference type="PRINTS" id="PR01805">
    <property type="entry name" value="VACJLIPOPROT"/>
</dbReference>
<name>A0ABZ2XQW5_9RHOB</name>
<reference evidence="4 5" key="1">
    <citation type="submission" date="2023-04" db="EMBL/GenBank/DDBJ databases">
        <title>Complete genome sequence of Alisedimentitalea scapharcae.</title>
        <authorList>
            <person name="Rong J.-C."/>
            <person name="Yi M.-L."/>
            <person name="Zhao Q."/>
        </authorList>
    </citation>
    <scope>NUCLEOTIDE SEQUENCE [LARGE SCALE GENOMIC DNA]</scope>
    <source>
        <strain evidence="4 5">KCTC 42119</strain>
    </source>
</reference>
<evidence type="ECO:0000313" key="5">
    <source>
        <dbReference type="Proteomes" id="UP001623232"/>
    </source>
</evidence>
<dbReference type="PROSITE" id="PS51257">
    <property type="entry name" value="PROKAR_LIPOPROTEIN"/>
    <property type="match status" value="1"/>
</dbReference>
<keyword evidence="2 3" id="KW-0732">Signal</keyword>
<dbReference type="EMBL" id="CP123584">
    <property type="protein sequence ID" value="WZK88495.1"/>
    <property type="molecule type" value="Genomic_DNA"/>
</dbReference>